<dbReference type="Pfam" id="PF01476">
    <property type="entry name" value="LysM"/>
    <property type="match status" value="1"/>
</dbReference>
<dbReference type="EMBL" id="LR962863">
    <property type="protein sequence ID" value="CAD7358557.1"/>
    <property type="molecule type" value="Genomic_DNA"/>
</dbReference>
<dbReference type="EMBL" id="UHEF01000001">
    <property type="protein sequence ID" value="SUM86051.1"/>
    <property type="molecule type" value="Genomic_DNA"/>
</dbReference>
<dbReference type="Pfam" id="PF00746">
    <property type="entry name" value="Gram_pos_anchor"/>
    <property type="match status" value="1"/>
</dbReference>
<dbReference type="AlphaFoldDB" id="A0A7Z7VW48"/>
<accession>A0A7Z7VW48</accession>
<keyword evidence="2" id="KW-0134">Cell wall</keyword>
<dbReference type="InterPro" id="IPR018392">
    <property type="entry name" value="LysM"/>
</dbReference>
<evidence type="ECO:0000313" key="11">
    <source>
        <dbReference type="EMBL" id="SUM86051.1"/>
    </source>
</evidence>
<sequence>MGVAKEQSGNNGMNNSGNKAMPKASTHVVKPGETLNEIAKANNTTADQIAKDNHLADKNVIMPGQELVINKPAMMNENKDAKANSEMKALPETGGESDAALFGTTLAGGLSLAFGSLLLGRSRKSN</sequence>
<dbReference type="PROSITE" id="PS51782">
    <property type="entry name" value="LYSM"/>
    <property type="match status" value="1"/>
</dbReference>
<keyword evidence="7" id="KW-1133">Transmembrane helix</keyword>
<keyword evidence="3" id="KW-0964">Secreted</keyword>
<feature type="compositionally biased region" description="Low complexity" evidence="6">
    <location>
        <begin position="8"/>
        <end position="18"/>
    </location>
</feature>
<dbReference type="PROSITE" id="PS50847">
    <property type="entry name" value="GRAM_POS_ANCHORING"/>
    <property type="match status" value="1"/>
</dbReference>
<protein>
    <submittedName>
        <fullName evidence="11">Immunoglobulin G binding protein A spa1</fullName>
    </submittedName>
</protein>
<feature type="transmembrane region" description="Helical" evidence="7">
    <location>
        <begin position="99"/>
        <end position="120"/>
    </location>
</feature>
<evidence type="ECO:0000259" key="9">
    <source>
        <dbReference type="PROSITE" id="PS51782"/>
    </source>
</evidence>
<keyword evidence="7" id="KW-0812">Transmembrane</keyword>
<evidence type="ECO:0000256" key="3">
    <source>
        <dbReference type="ARBA" id="ARBA00022525"/>
    </source>
</evidence>
<keyword evidence="7" id="KW-0472">Membrane</keyword>
<evidence type="ECO:0000256" key="2">
    <source>
        <dbReference type="ARBA" id="ARBA00022512"/>
    </source>
</evidence>
<gene>
    <name evidence="11" type="primary">spsQ_1</name>
    <name evidence="11" type="ORF">NCTC12218_00138</name>
</gene>
<dbReference type="InterPro" id="IPR019931">
    <property type="entry name" value="LPXTG_anchor"/>
</dbReference>
<dbReference type="SUPFAM" id="SSF54106">
    <property type="entry name" value="LysM domain"/>
    <property type="match status" value="1"/>
</dbReference>
<feature type="region of interest" description="Disordered" evidence="6">
    <location>
        <begin position="1"/>
        <end position="27"/>
    </location>
</feature>
<dbReference type="InterPro" id="IPR036779">
    <property type="entry name" value="LysM_dom_sf"/>
</dbReference>
<reference evidence="11" key="1">
    <citation type="submission" date="2018-06" db="EMBL/GenBank/DDBJ databases">
        <authorList>
            <consortium name="Pathogen Informatics"/>
            <person name="Doyle S."/>
        </authorList>
    </citation>
    <scope>NUCLEOTIDE SEQUENCE [LARGE SCALE GENOMIC DNA]</scope>
    <source>
        <strain evidence="11">NCTC12218</strain>
    </source>
</reference>
<dbReference type="SMART" id="SM00257">
    <property type="entry name" value="LysM"/>
    <property type="match status" value="1"/>
</dbReference>
<keyword evidence="5" id="KW-0572">Peptidoglycan-anchor</keyword>
<evidence type="ECO:0000256" key="4">
    <source>
        <dbReference type="ARBA" id="ARBA00022729"/>
    </source>
</evidence>
<comment type="subcellular location">
    <subcellularLocation>
        <location evidence="1">Secreted</location>
        <location evidence="1">Cell wall</location>
        <topology evidence="1">Peptidoglycan-anchor</topology>
    </subcellularLocation>
</comment>
<evidence type="ECO:0000313" key="12">
    <source>
        <dbReference type="Proteomes" id="UP000264146"/>
    </source>
</evidence>
<evidence type="ECO:0000256" key="5">
    <source>
        <dbReference type="ARBA" id="ARBA00023088"/>
    </source>
</evidence>
<name>A0A7Z7VW48_STASC</name>
<evidence type="ECO:0000256" key="7">
    <source>
        <dbReference type="SAM" id="Phobius"/>
    </source>
</evidence>
<organism evidence="11">
    <name type="scientific">Staphylococcus schleiferi</name>
    <dbReference type="NCBI Taxonomy" id="1295"/>
    <lineage>
        <taxon>Bacteria</taxon>
        <taxon>Bacillati</taxon>
        <taxon>Bacillota</taxon>
        <taxon>Bacilli</taxon>
        <taxon>Bacillales</taxon>
        <taxon>Staphylococcaceae</taxon>
        <taxon>Staphylococcus</taxon>
    </lineage>
</organism>
<reference evidence="10 12" key="2">
    <citation type="submission" date="2020-11" db="EMBL/GenBank/DDBJ databases">
        <authorList>
            <consortium name="Pathogen Informatics"/>
        </authorList>
    </citation>
    <scope>NUCLEOTIDE SEQUENCE [LARGE SCALE GENOMIC DNA]</scope>
    <source>
        <strain evidence="10 12">NCTC12218</strain>
    </source>
</reference>
<evidence type="ECO:0000256" key="6">
    <source>
        <dbReference type="SAM" id="MobiDB-lite"/>
    </source>
</evidence>
<evidence type="ECO:0000259" key="8">
    <source>
        <dbReference type="PROSITE" id="PS50847"/>
    </source>
</evidence>
<dbReference type="Gene3D" id="3.10.350.10">
    <property type="entry name" value="LysM domain"/>
    <property type="match status" value="1"/>
</dbReference>
<keyword evidence="4" id="KW-0732">Signal</keyword>
<dbReference type="CDD" id="cd00118">
    <property type="entry name" value="LysM"/>
    <property type="match status" value="1"/>
</dbReference>
<proteinExistence type="predicted"/>
<feature type="domain" description="LysM" evidence="9">
    <location>
        <begin position="25"/>
        <end position="69"/>
    </location>
</feature>
<feature type="domain" description="Gram-positive cocci surface proteins LPxTG" evidence="8">
    <location>
        <begin position="90"/>
        <end position="126"/>
    </location>
</feature>
<evidence type="ECO:0000313" key="10">
    <source>
        <dbReference type="EMBL" id="CAD7358557.1"/>
    </source>
</evidence>
<dbReference type="Proteomes" id="UP000264146">
    <property type="component" value="Chromosome"/>
</dbReference>
<evidence type="ECO:0000256" key="1">
    <source>
        <dbReference type="ARBA" id="ARBA00004168"/>
    </source>
</evidence>